<dbReference type="InterPro" id="IPR036397">
    <property type="entry name" value="RNaseH_sf"/>
</dbReference>
<evidence type="ECO:0000313" key="1">
    <source>
        <dbReference type="EMBL" id="CAB4016638.1"/>
    </source>
</evidence>
<gene>
    <name evidence="1" type="ORF">PACLA_8A055797</name>
</gene>
<keyword evidence="2" id="KW-1185">Reference proteome</keyword>
<protein>
    <submittedName>
        <fullName evidence="1">Uncharacterized protein</fullName>
    </submittedName>
</protein>
<proteinExistence type="predicted"/>
<accession>A0A7D9IZ89</accession>
<dbReference type="Gene3D" id="3.30.420.10">
    <property type="entry name" value="Ribonuclease H-like superfamily/Ribonuclease H"/>
    <property type="match status" value="1"/>
</dbReference>
<dbReference type="OrthoDB" id="6152807at2759"/>
<comment type="caution">
    <text evidence="1">The sequence shown here is derived from an EMBL/GenBank/DDBJ whole genome shotgun (WGS) entry which is preliminary data.</text>
</comment>
<evidence type="ECO:0000313" key="2">
    <source>
        <dbReference type="Proteomes" id="UP001152795"/>
    </source>
</evidence>
<organism evidence="1 2">
    <name type="scientific">Paramuricea clavata</name>
    <name type="common">Red gorgonian</name>
    <name type="synonym">Violescent sea-whip</name>
    <dbReference type="NCBI Taxonomy" id="317549"/>
    <lineage>
        <taxon>Eukaryota</taxon>
        <taxon>Metazoa</taxon>
        <taxon>Cnidaria</taxon>
        <taxon>Anthozoa</taxon>
        <taxon>Octocorallia</taxon>
        <taxon>Malacalcyonacea</taxon>
        <taxon>Plexauridae</taxon>
        <taxon>Paramuricea</taxon>
    </lineage>
</organism>
<dbReference type="PANTHER" id="PTHR47510:SF3">
    <property type="entry name" value="ENDO_EXONUCLEASE_PHOSPHATASE DOMAIN-CONTAINING PROTEIN"/>
    <property type="match status" value="1"/>
</dbReference>
<name>A0A7D9IZ89_PARCT</name>
<dbReference type="AlphaFoldDB" id="A0A7D9IZ89"/>
<dbReference type="GO" id="GO:0003676">
    <property type="term" value="F:nucleic acid binding"/>
    <property type="evidence" value="ECO:0007669"/>
    <property type="project" value="InterPro"/>
</dbReference>
<reference evidence="1" key="1">
    <citation type="submission" date="2020-04" db="EMBL/GenBank/DDBJ databases">
        <authorList>
            <person name="Alioto T."/>
            <person name="Alioto T."/>
            <person name="Gomez Garrido J."/>
        </authorList>
    </citation>
    <scope>NUCLEOTIDE SEQUENCE</scope>
    <source>
        <strain evidence="1">A484AB</strain>
    </source>
</reference>
<dbReference type="EMBL" id="CACRXK020009197">
    <property type="protein sequence ID" value="CAB4016638.1"/>
    <property type="molecule type" value="Genomic_DNA"/>
</dbReference>
<dbReference type="Proteomes" id="UP001152795">
    <property type="component" value="Unassembled WGS sequence"/>
</dbReference>
<sequence>MDNDPSEAGKATRRAIEKIDAEFHKILARSPGQNPIENVFHFVKKTCLENEGIANNITSETFQDFSARVLKSLEHLSTGLIDRDFNRLNVNRIKHHFQLKQIVQTPTRRNAILDIILTNLHEYYEKPLIKPPFGLSDHNTIISSPKERAKDLISNGTTFKRNINPSSKRALGRYLNSIDWPQIIPSTNDCDQLSNMFQNIVLTGVNILMPMTQSKKCPVDAPWITNHFKSLIIERQKAFSTYGPNSSSFKSLRNQVNRERKICKSNYYKLRVHQMKQTDSKEWWKEVKRLSGMASTRSSDIRNIIDIENLEQLSEQELANKINEVFLDPLSVYKLPSPFFLSS</sequence>
<dbReference type="PANTHER" id="PTHR47510">
    <property type="entry name" value="REVERSE TRANSCRIPTASE DOMAIN-CONTAINING PROTEIN"/>
    <property type="match status" value="1"/>
</dbReference>